<evidence type="ECO:0000313" key="2">
    <source>
        <dbReference type="EMBL" id="RMO93594.1"/>
    </source>
</evidence>
<organism evidence="2 3">
    <name type="scientific">Pseudomonas syringae pv. philadelphi</name>
    <dbReference type="NCBI Taxonomy" id="251706"/>
    <lineage>
        <taxon>Bacteria</taxon>
        <taxon>Pseudomonadati</taxon>
        <taxon>Pseudomonadota</taxon>
        <taxon>Gammaproteobacteria</taxon>
        <taxon>Pseudomonadales</taxon>
        <taxon>Pseudomonadaceae</taxon>
        <taxon>Pseudomonas</taxon>
    </lineage>
</organism>
<evidence type="ECO:0000259" key="1">
    <source>
        <dbReference type="Pfam" id="PF01507"/>
    </source>
</evidence>
<dbReference type="GO" id="GO:0003824">
    <property type="term" value="F:catalytic activity"/>
    <property type="evidence" value="ECO:0007669"/>
    <property type="project" value="InterPro"/>
</dbReference>
<dbReference type="SUPFAM" id="SSF52402">
    <property type="entry name" value="Adenine nucleotide alpha hydrolases-like"/>
    <property type="match status" value="1"/>
</dbReference>
<reference evidence="2 3" key="1">
    <citation type="submission" date="2018-08" db="EMBL/GenBank/DDBJ databases">
        <title>Recombination of ecologically and evolutionarily significant loci maintains genetic cohesion in the Pseudomonas syringae species complex.</title>
        <authorList>
            <person name="Dillon M."/>
            <person name="Thakur S."/>
            <person name="Almeida R.N.D."/>
            <person name="Weir B.S."/>
            <person name="Guttman D.S."/>
        </authorList>
    </citation>
    <scope>NUCLEOTIDE SEQUENCE [LARGE SCALE GENOMIC DNA]</scope>
    <source>
        <strain evidence="2 3">ICMP 8902</strain>
    </source>
</reference>
<dbReference type="Pfam" id="PF01507">
    <property type="entry name" value="PAPS_reduct"/>
    <property type="match status" value="1"/>
</dbReference>
<proteinExistence type="predicted"/>
<protein>
    <submittedName>
        <fullName evidence="2">Phage-related protein</fullName>
    </submittedName>
</protein>
<dbReference type="Proteomes" id="UP000279372">
    <property type="component" value="Unassembled WGS sequence"/>
</dbReference>
<comment type="caution">
    <text evidence="2">The sequence shown here is derived from an EMBL/GenBank/DDBJ whole genome shotgun (WGS) entry which is preliminary data.</text>
</comment>
<evidence type="ECO:0000313" key="3">
    <source>
        <dbReference type="Proteomes" id="UP000279372"/>
    </source>
</evidence>
<dbReference type="InterPro" id="IPR014729">
    <property type="entry name" value="Rossmann-like_a/b/a_fold"/>
</dbReference>
<dbReference type="EMBL" id="RBQB01000090">
    <property type="protein sequence ID" value="RMO93594.1"/>
    <property type="molecule type" value="Genomic_DNA"/>
</dbReference>
<dbReference type="AlphaFoldDB" id="A0A3M3ZIA6"/>
<name>A0A3M3ZIA6_9PSED</name>
<gene>
    <name evidence="2" type="ORF">ALQ33_04640</name>
</gene>
<dbReference type="InterPro" id="IPR002500">
    <property type="entry name" value="PAPS_reduct_dom"/>
</dbReference>
<accession>A0A3M3ZIA6</accession>
<sequence length="464" mass="51234">MVGLSNANLIPSSNITFAFLQLTSQITISDVYIFWTIRFCITPTSSCSLTSFAVKLNFSMSPIASHKMLFTSVQCSAAQPYIAEIGIISPQVRPEVFRSSSVFFAIEIFPINDMEWRNASLDHIHTSLQRLTPLRRGIRMSPYKMSETTVVSFSGGRTSAYMLRQVLDANDDLDDLIVTFANTGKEHPATLDFVNECSRRWQVPIVWLEYRDDDRGFAIVTYDTASRDGEPFEALIRKRSYLPNPVTRFCTIDLEIRVIHKYLRMIGCSTEETPVDMMTGIRADEPRRVAKIRHRKTTTESKHATMVMPLADACVGVQQIGEFWKAQAFDLELPTINGRTLEATSIVLPVDATGSKNGVQAVASSVSYGKRYTAGLLLNITTTGEDDDGNGPVAQLTPRVTSVQATQLVTLLDKCGDKAKEAFGKIHGTPASVEKAVFDNVLGMLTKSAAQHAATQGVADENSH</sequence>
<dbReference type="Gene3D" id="3.40.50.620">
    <property type="entry name" value="HUPs"/>
    <property type="match status" value="1"/>
</dbReference>
<feature type="domain" description="Phosphoadenosine phosphosulphate reductase" evidence="1">
    <location>
        <begin position="149"/>
        <end position="312"/>
    </location>
</feature>